<evidence type="ECO:0000256" key="1">
    <source>
        <dbReference type="ARBA" id="ARBA00022448"/>
    </source>
</evidence>
<dbReference type="PANTHER" id="PTHR34982:SF1">
    <property type="entry name" value="FLAGELLAR ASSEMBLY PROTEIN FLIH"/>
    <property type="match status" value="1"/>
</dbReference>
<keyword evidence="1" id="KW-0813">Transport</keyword>
<dbReference type="PANTHER" id="PTHR34982">
    <property type="entry name" value="YOP PROTEINS TRANSLOCATION PROTEIN L"/>
    <property type="match status" value="1"/>
</dbReference>
<reference evidence="3 4" key="1">
    <citation type="submission" date="2015-11" db="EMBL/GenBank/DDBJ databases">
        <title>Expanding the genomic diversity of Burkholderia species for the development of highly accurate diagnostics.</title>
        <authorList>
            <person name="Sahl J."/>
            <person name="Keim P."/>
            <person name="Wagner D."/>
        </authorList>
    </citation>
    <scope>NUCLEOTIDE SEQUENCE [LARGE SCALE GENOMIC DNA]</scope>
    <source>
        <strain evidence="3 4">MSMB2167WGS</strain>
    </source>
</reference>
<evidence type="ECO:0000313" key="4">
    <source>
        <dbReference type="Proteomes" id="UP000062998"/>
    </source>
</evidence>
<dbReference type="AlphaFoldDB" id="A0A107FMQ6"/>
<sequence>MLARIAALEAALTDRDASLELQMREAFATGVENGRTQAIREEGERIAALKTATAAAREDFVSRMAALDKLAVELALTGLERVLGDAACYATLIGETIRHRLASTVDGSIVGIRVSGADFDEPARLADLSGTLGVAPSITLVADPSLPSGACFIDLKLGRLDASIPHQMRNIAASLREVSSDA</sequence>
<dbReference type="EMBL" id="LPIX01000092">
    <property type="protein sequence ID" value="KWD96370.1"/>
    <property type="molecule type" value="Genomic_DNA"/>
</dbReference>
<dbReference type="GO" id="GO:0005829">
    <property type="term" value="C:cytosol"/>
    <property type="evidence" value="ECO:0007669"/>
    <property type="project" value="TreeGrafter"/>
</dbReference>
<proteinExistence type="predicted"/>
<keyword evidence="2" id="KW-0653">Protein transport</keyword>
<organism evidence="3 4">
    <name type="scientific">Burkholderia ubonensis</name>
    <dbReference type="NCBI Taxonomy" id="101571"/>
    <lineage>
        <taxon>Bacteria</taxon>
        <taxon>Pseudomonadati</taxon>
        <taxon>Pseudomonadota</taxon>
        <taxon>Betaproteobacteria</taxon>
        <taxon>Burkholderiales</taxon>
        <taxon>Burkholderiaceae</taxon>
        <taxon>Burkholderia</taxon>
        <taxon>Burkholderia cepacia complex</taxon>
    </lineage>
</organism>
<gene>
    <name evidence="3" type="ORF">WL73_23240</name>
</gene>
<name>A0A107FMQ6_9BURK</name>
<dbReference type="GO" id="GO:0015031">
    <property type="term" value="P:protein transport"/>
    <property type="evidence" value="ECO:0007669"/>
    <property type="project" value="UniProtKB-KW"/>
</dbReference>
<protein>
    <submittedName>
        <fullName evidence="3">Uncharacterized protein</fullName>
    </submittedName>
</protein>
<dbReference type="InterPro" id="IPR051472">
    <property type="entry name" value="T3SS_Stator/FliH"/>
</dbReference>
<accession>A0A107FMQ6</accession>
<dbReference type="Proteomes" id="UP000062998">
    <property type="component" value="Unassembled WGS sequence"/>
</dbReference>
<comment type="caution">
    <text evidence="3">The sequence shown here is derived from an EMBL/GenBank/DDBJ whole genome shotgun (WGS) entry which is preliminary data.</text>
</comment>
<evidence type="ECO:0000256" key="2">
    <source>
        <dbReference type="ARBA" id="ARBA00022927"/>
    </source>
</evidence>
<evidence type="ECO:0000313" key="3">
    <source>
        <dbReference type="EMBL" id="KWD96370.1"/>
    </source>
</evidence>